<accession>A0A1B0GKI3</accession>
<feature type="domain" description="C2H2-type" evidence="13">
    <location>
        <begin position="2218"/>
        <end position="2245"/>
    </location>
</feature>
<dbReference type="SMART" id="SM00451">
    <property type="entry name" value="ZnF_U1"/>
    <property type="match status" value="6"/>
</dbReference>
<dbReference type="VEuPathDB" id="VectorBase:LLONM1_010955"/>
<feature type="domain" description="C2H2-type" evidence="13">
    <location>
        <begin position="1801"/>
        <end position="1830"/>
    </location>
</feature>
<dbReference type="Proteomes" id="UP000092461">
    <property type="component" value="Unassembled WGS sequence"/>
</dbReference>
<feature type="domain" description="C2H2-type" evidence="13">
    <location>
        <begin position="1745"/>
        <end position="1772"/>
    </location>
</feature>
<keyword evidence="16" id="KW-1185">Reference proteome</keyword>
<comment type="similarity">
    <text evidence="2">Belongs to the krueppel C2H2-type zinc-finger protein family.</text>
</comment>
<evidence type="ECO:0000256" key="2">
    <source>
        <dbReference type="ARBA" id="ARBA00006991"/>
    </source>
</evidence>
<feature type="domain" description="C2H2-type" evidence="13">
    <location>
        <begin position="2133"/>
        <end position="2160"/>
    </location>
</feature>
<feature type="domain" description="C2H2-type" evidence="13">
    <location>
        <begin position="2190"/>
        <end position="2217"/>
    </location>
</feature>
<keyword evidence="4" id="KW-0677">Repeat</keyword>
<evidence type="ECO:0000256" key="8">
    <source>
        <dbReference type="ARBA" id="ARBA00023125"/>
    </source>
</evidence>
<feature type="domain" description="C2H2-type" evidence="13">
    <location>
        <begin position="1993"/>
        <end position="2021"/>
    </location>
</feature>
<dbReference type="GO" id="GO:0006355">
    <property type="term" value="P:regulation of DNA-templated transcription"/>
    <property type="evidence" value="ECO:0007669"/>
    <property type="project" value="UniProtKB-ARBA"/>
</dbReference>
<dbReference type="GO" id="GO:0005634">
    <property type="term" value="C:nucleus"/>
    <property type="evidence" value="ECO:0007669"/>
    <property type="project" value="UniProtKB-SubCell"/>
</dbReference>
<feature type="domain" description="C2H2-type" evidence="13">
    <location>
        <begin position="445"/>
        <end position="473"/>
    </location>
</feature>
<feature type="domain" description="C2H2-type" evidence="13">
    <location>
        <begin position="882"/>
        <end position="905"/>
    </location>
</feature>
<evidence type="ECO:0000256" key="4">
    <source>
        <dbReference type="ARBA" id="ARBA00022737"/>
    </source>
</evidence>
<dbReference type="VEuPathDB" id="VectorBase:LLONM1_001600"/>
<feature type="domain" description="C2H2-type" evidence="13">
    <location>
        <begin position="542"/>
        <end position="565"/>
    </location>
</feature>
<sequence>MICSLSKSEAMQTEAELDLGQDILGNNEDFREYWLEYQENWRLDCGHECYFCEKEFPTALSCYYHERFCKEGPTERFNCPKCGLNFKYKMGLQHHEKRHAKPGGFLCFQCNAKFTSATARLEHKNSQHPIFQCQICLAVNRTSSEYVEHILNSHSYPKKRPARNSRRNNHSDDAPVTIKCEPLEIEFFVSDLQELQANEKRSFLEVKQEDLNAEIAGNHQDTDKTQQTDDHPPSSPFPDIGFDSNSSDDEKENKTILQDSKKNSKDSTENSKRHPCPKCDKTYQIDGRRFVRHMKEEHLMHSDDEEWPEVLSGFKGKTYCCEICNKCYLCKTALETHINLHDPKTKLQVQKEKPKFTCSLCTKDFTSKFILKTHIKKIHLHGKLFVYCPKCGAKFRKKERLKQHEQAQCKRNLRYQCEICKKFFQIPRTLKLHMMVHTDKPHPPYFCPFCSKPFTTKRNRKIHYLGAHKKYNEKTKSCHVCQRTFAGITKAYIKHMLNEHGLVVEERQEETPCQYCKVRFPSEKSLEEHVKRRHIIDGKIRTKCKYCGDFFDDYNTLMEHKETVHWDKFTCKICNKFLKGEGNLAHHLNIKHPELKLSNRRKHLCGKCGKSFNNKTAHRDHEQSDCGRSPQHQCDICKKFLYSRGSLKTHKYTHSVVKPYQCSYCKKYFLTRQSMQEHETTHTGERPFKCPHCSKTFGHKKTLSTHLLVHTGDKPYMCSGCGQRFACLSNLRVHRKSRSNSCDLIPNNTKPVYTKGARNLLNLTSKEQHFRPDLYFKSPKKMSGVQDKSLIQDQENLRSSEDFREYWLEYQEGHQLLKKGSTTCCCCYCGKDFSTSLKHYNHERFCKDGNVERFPCMVCGLNFKTQEWLENHKKRHREPGGFPCLTCGAQFTSATARRKHKNAQHRIFRCQICNIDCLNSLNYINHVLNTHSDLQSGKPEKVVPLQEDEDQKIQEDKTTEPKSTSSRDLQCKRCQASYNNVRNLIQHVKKVHKMQEDDEDWPKEAEALLKYSCEFCNTRFIAANILQEHLRLLHGPNGEKLFLCRNCRKGFESKEALKKHRIQCYAQCNQCKKKLSNKWSMKGHLKYCNGPKICKICNKSFANYNALCEHEKEHREESYSCEYCEKTFKKMYLCRAHVKRHVKNFKKQQTFDCDLCVQQFHSKRYLIKHLMEIHGKSMLSGESEGFICGYCNTLLGCKSSLTRHMQTKHRSFYGRIQIKCRLCKENFDNLDKREEHEMSVHRDELTCQVCNKIYPKISNLRIHVKYKHMGENSYNQKNYLCGKCGKAFRLMVALRNHEMSNCGKSPQYQCDQCQKFFTTAGILKAHKVTHSGVRAFPCQFCDKKFFQKHQALVHERIHTGEKLFKCTYCSEAFVHYSTLQIHLSTHTGVKRYVCSGCGDRFTCQSNLRAHRKSNASTCGLTPLMGPHEKEHREESYSCEYCEKTFKKMYLCRAHVKRHVKNFKKQQTFDCDLCVQQFHSKRYLIKHLMEIHGKSMLSGESEGFICGYCNTLLGCKSSLTRHMQTKHRSFYGRIQIKCRLCKENFDNLDKREEHELSVHRDELTCQFYCNCEKMARNSRKDNQDVLSEDDEYTSQDWIEYLADSQVDDKNESFRQHCHYCGKEFFTARKRLSHERFCKSGSIERFSCTECGLNFQLQQCLRKHEKRHEEPGGFPCCSCDARFTSFTDRLQHRNAEHRLFRCQICLVRCTSSADYVTHIMTSHSDCKCGVKASTAKEKKSPKRKSKLSCEKCGVKFRNRTNLENHIQSLACEKPYKCAECGKSFSFQVSLITHAAQHGGIHPSACDRCGQNFTGYDQLIQHRRANPYTCGLPQEKKRNTRNSGKVKKITEKEDLGQKIEDFDAGDEEEKPQIELFNGVVKQEPSPETILFQNLEDADLDDDVPLSQLKSQAGVTQSPEVKMKTEEPSSRQLRNKNRENKVYSEDSADGMDLFDFSGPPESPPSCFTTDSESEYEEKRKKTASSGGQPEASRFPDYKCTICPKVYCYQRKLVIHLRSEHNIDSDDDNWPLERPSKTNYTPRERKHECKYCKRVYANQSSLARHVKCHGPNGELLFRCKTCKGYFDTEENLKEHRDTYHKDKIMCNICNKSYAGEHNLKTHIELRHTKTKTIKKMSYLCGKCGKNFTSKTALLDHERSDCGKKPIYQCDVCKKFYHSAGSLKGHKTLHTKVRPFLCKYCGKPYRTPGQMREHERVHTGERPHKCTYCPKAFSHRGSLLTHLSLHTGFKRFMCSGCGQRFTCISNLQAHRKSHADTCGLVPNCTKAIGRMEAYILPQKEDDMDHK</sequence>
<feature type="region of interest" description="Disordered" evidence="12">
    <location>
        <begin position="156"/>
        <end position="175"/>
    </location>
</feature>
<dbReference type="PROSITE" id="PS00028">
    <property type="entry name" value="ZINC_FINGER_C2H2_1"/>
    <property type="match status" value="40"/>
</dbReference>
<organism evidence="15 16">
    <name type="scientific">Lutzomyia longipalpis</name>
    <name type="common">Sand fly</name>
    <dbReference type="NCBI Taxonomy" id="7200"/>
    <lineage>
        <taxon>Eukaryota</taxon>
        <taxon>Metazoa</taxon>
        <taxon>Ecdysozoa</taxon>
        <taxon>Arthropoda</taxon>
        <taxon>Hexapoda</taxon>
        <taxon>Insecta</taxon>
        <taxon>Pterygota</taxon>
        <taxon>Neoptera</taxon>
        <taxon>Endopterygota</taxon>
        <taxon>Diptera</taxon>
        <taxon>Nematocera</taxon>
        <taxon>Psychodoidea</taxon>
        <taxon>Psychodidae</taxon>
        <taxon>Lutzomyia</taxon>
        <taxon>Lutzomyia</taxon>
    </lineage>
</organism>
<dbReference type="FunFam" id="3.30.160.60:FF:000176">
    <property type="entry name" value="zinc finger protein 70"/>
    <property type="match status" value="1"/>
</dbReference>
<feature type="domain" description="C2H2-type" evidence="13">
    <location>
        <begin position="2099"/>
        <end position="2127"/>
    </location>
</feature>
<feature type="region of interest" description="Disordered" evidence="12">
    <location>
        <begin position="218"/>
        <end position="280"/>
    </location>
</feature>
<dbReference type="FunFam" id="3.30.160.60:FF:000446">
    <property type="entry name" value="Zinc finger protein"/>
    <property type="match status" value="1"/>
</dbReference>
<feature type="domain" description="C2H2-type" evidence="13">
    <location>
        <begin position="1011"/>
        <end position="1039"/>
    </location>
</feature>
<evidence type="ECO:0000256" key="9">
    <source>
        <dbReference type="ARBA" id="ARBA00023163"/>
    </source>
</evidence>
<evidence type="ECO:0000313" key="15">
    <source>
        <dbReference type="EnsemblMetazoa" id="LLOJ008543-PA"/>
    </source>
</evidence>
<dbReference type="InterPro" id="IPR003604">
    <property type="entry name" value="Matrin/U1-like-C_Znf_C2H2"/>
</dbReference>
<dbReference type="InterPro" id="IPR036236">
    <property type="entry name" value="Znf_C2H2_sf"/>
</dbReference>
<dbReference type="Gene3D" id="3.30.160.60">
    <property type="entry name" value="Classic Zinc Finger"/>
    <property type="match status" value="30"/>
</dbReference>
<reference evidence="14" key="2">
    <citation type="journal article" date="2020" name="BMC">
        <title>Leishmania infection induces a limited differential gene expression in the sand fly midgut.</title>
        <authorList>
            <person name="Coutinho-Abreu I.V."/>
            <person name="Serafim T.D."/>
            <person name="Meneses C."/>
            <person name="Kamhawi S."/>
            <person name="Oliveira F."/>
            <person name="Valenzuela J.G."/>
        </authorList>
    </citation>
    <scope>NUCLEOTIDE SEQUENCE</scope>
    <source>
        <strain evidence="14">Jacobina</strain>
        <tissue evidence="14">Midgut</tissue>
    </source>
</reference>
<feature type="compositionally biased region" description="Polar residues" evidence="12">
    <location>
        <begin position="1906"/>
        <end position="1915"/>
    </location>
</feature>
<keyword evidence="9" id="KW-0804">Transcription</keyword>
<dbReference type="EnsemblMetazoa" id="LLOJ008543-RA">
    <property type="protein sequence ID" value="LLOJ008543-PA"/>
    <property type="gene ID" value="LLOJ008543"/>
</dbReference>
<feature type="domain" description="C2H2-type" evidence="13">
    <location>
        <begin position="1092"/>
        <end position="1119"/>
    </location>
</feature>
<feature type="domain" description="C2H2-type" evidence="13">
    <location>
        <begin position="319"/>
        <end position="346"/>
    </location>
</feature>
<feature type="domain" description="C2H2-type" evidence="13">
    <location>
        <begin position="1436"/>
        <end position="1463"/>
    </location>
</feature>
<dbReference type="Pfam" id="PF13912">
    <property type="entry name" value="zf-C2H2_6"/>
    <property type="match status" value="6"/>
</dbReference>
<comment type="subcellular location">
    <subcellularLocation>
        <location evidence="1">Nucleus</location>
    </subcellularLocation>
</comment>
<feature type="region of interest" description="Disordered" evidence="12">
    <location>
        <begin position="945"/>
        <end position="968"/>
    </location>
</feature>
<feature type="domain" description="C2H2-type" evidence="13">
    <location>
        <begin position="1336"/>
        <end position="1363"/>
    </location>
</feature>
<feature type="domain" description="C2H2-type" evidence="13">
    <location>
        <begin position="415"/>
        <end position="442"/>
    </location>
</feature>
<feature type="compositionally biased region" description="Basic and acidic residues" evidence="12">
    <location>
        <begin position="951"/>
        <end position="960"/>
    </location>
</feature>
<feature type="domain" description="C2H2-type" evidence="13">
    <location>
        <begin position="688"/>
        <end position="715"/>
    </location>
</feature>
<reference evidence="16" key="1">
    <citation type="submission" date="2012-05" db="EMBL/GenBank/DDBJ databases">
        <title>Whole Genome Assembly of Lutzomyia longipalpis.</title>
        <authorList>
            <person name="Richards S."/>
            <person name="Qu C."/>
            <person name="Dillon R."/>
            <person name="Worley K."/>
            <person name="Scherer S."/>
            <person name="Batterton M."/>
            <person name="Taylor A."/>
            <person name="Hawes A."/>
            <person name="Hernandez B."/>
            <person name="Kovar C."/>
            <person name="Mandapat C."/>
            <person name="Pham C."/>
            <person name="Qu C."/>
            <person name="Jing C."/>
            <person name="Bess C."/>
            <person name="Bandaranaike D."/>
            <person name="Ngo D."/>
            <person name="Ongeri F."/>
            <person name="Arias F."/>
            <person name="Lara F."/>
            <person name="Weissenberger G."/>
            <person name="Kamau G."/>
            <person name="Han H."/>
            <person name="Shen H."/>
            <person name="Dinh H."/>
            <person name="Khalil I."/>
            <person name="Jones J."/>
            <person name="Shafer J."/>
            <person name="Jayaseelan J."/>
            <person name="Quiroz J."/>
            <person name="Blankenburg K."/>
            <person name="Nguyen L."/>
            <person name="Jackson L."/>
            <person name="Francisco L."/>
            <person name="Tang L.-Y."/>
            <person name="Pu L.-L."/>
            <person name="Perales L."/>
            <person name="Lorensuhewa L."/>
            <person name="Munidasa M."/>
            <person name="Coyle M."/>
            <person name="Taylor M."/>
            <person name="Puazo M."/>
            <person name="Firestine M."/>
            <person name="Scheel M."/>
            <person name="Javaid M."/>
            <person name="Wang M."/>
            <person name="Li M."/>
            <person name="Tabassum N."/>
            <person name="Saada N."/>
            <person name="Osuji N."/>
            <person name="Aqrawi P."/>
            <person name="Fu Q."/>
            <person name="Thornton R."/>
            <person name="Raj R."/>
            <person name="Goodspeed R."/>
            <person name="Mata R."/>
            <person name="Najjar R."/>
            <person name="Gubbala S."/>
            <person name="Lee S."/>
            <person name="Denson S."/>
            <person name="Patil S."/>
            <person name="Macmil S."/>
            <person name="Qi S."/>
            <person name="Matskevitch T."/>
            <person name="Palculict T."/>
            <person name="Mathew T."/>
            <person name="Vee V."/>
            <person name="Velamala V."/>
            <person name="Korchina V."/>
            <person name="Cai W."/>
            <person name="Liu W."/>
            <person name="Dai W."/>
            <person name="Zou X."/>
            <person name="Zhu Y."/>
            <person name="Zhang Y."/>
            <person name="Wu Y.-Q."/>
            <person name="Xin Y."/>
            <person name="Nazarath L."/>
            <person name="Kovar C."/>
            <person name="Han Y."/>
            <person name="Muzny D."/>
            <person name="Gibbs R."/>
        </authorList>
    </citation>
    <scope>NUCLEOTIDE SEQUENCE [LARGE SCALE GENOMIC DNA]</scope>
    <source>
        <strain evidence="16">Jacobina</strain>
    </source>
</reference>
<feature type="domain" description="C2H2-type" evidence="13">
    <location>
        <begin position="77"/>
        <end position="104"/>
    </location>
</feature>
<feature type="domain" description="C2H2-type" evidence="13">
    <location>
        <begin position="1151"/>
        <end position="1174"/>
    </location>
</feature>
<keyword evidence="10" id="KW-0539">Nucleus</keyword>
<dbReference type="VEuPathDB" id="VectorBase:LLOJ008543"/>
<evidence type="ECO:0000256" key="10">
    <source>
        <dbReference type="ARBA" id="ARBA00023242"/>
    </source>
</evidence>
<dbReference type="SMART" id="SM00355">
    <property type="entry name" value="ZnF_C2H2"/>
    <property type="match status" value="57"/>
</dbReference>
<evidence type="ECO:0000313" key="16">
    <source>
        <dbReference type="Proteomes" id="UP000092461"/>
    </source>
</evidence>
<dbReference type="EMBL" id="AJWK01028947">
    <property type="status" value="NOT_ANNOTATED_CDS"/>
    <property type="molecule type" value="Genomic_DNA"/>
</dbReference>
<dbReference type="GO" id="GO:0008270">
    <property type="term" value="F:zinc ion binding"/>
    <property type="evidence" value="ECO:0007669"/>
    <property type="project" value="UniProtKB-KW"/>
</dbReference>
<reference evidence="15" key="3">
    <citation type="submission" date="2020-05" db="UniProtKB">
        <authorList>
            <consortium name="EnsemblMetazoa"/>
        </authorList>
    </citation>
    <scope>IDENTIFICATION</scope>
    <source>
        <strain evidence="15">Jacobina</strain>
    </source>
</reference>
<feature type="compositionally biased region" description="Basic residues" evidence="12">
    <location>
        <begin position="156"/>
        <end position="168"/>
    </location>
</feature>
<feature type="domain" description="C2H2-type" evidence="13">
    <location>
        <begin position="1364"/>
        <end position="1391"/>
    </location>
</feature>
<feature type="domain" description="C2H2-type" evidence="13">
    <location>
        <begin position="716"/>
        <end position="743"/>
    </location>
</feature>
<evidence type="ECO:0000256" key="12">
    <source>
        <dbReference type="SAM" id="MobiDB-lite"/>
    </source>
</evidence>
<feature type="domain" description="C2H2-type" evidence="13">
    <location>
        <begin position="632"/>
        <end position="659"/>
    </location>
</feature>
<feature type="domain" description="C2H2-type" evidence="13">
    <location>
        <begin position="2042"/>
        <end position="2069"/>
    </location>
</feature>
<proteinExistence type="inferred from homology"/>
<evidence type="ECO:0000313" key="14">
    <source>
        <dbReference type="EMBL" id="MBC1169823.1"/>
    </source>
</evidence>
<name>A0A1B0GKI3_LUTLO</name>
<evidence type="ECO:0000256" key="11">
    <source>
        <dbReference type="PROSITE-ProRule" id="PRU00042"/>
    </source>
</evidence>
<feature type="domain" description="C2H2-type" evidence="13">
    <location>
        <begin position="1773"/>
        <end position="1800"/>
    </location>
</feature>
<protein>
    <submittedName>
        <fullName evidence="14">Putative c2h2-type zn-finger protein</fullName>
    </submittedName>
</protein>
<dbReference type="InterPro" id="IPR013087">
    <property type="entry name" value="Znf_C2H2_type"/>
</dbReference>
<feature type="domain" description="C2H2-type" evidence="13">
    <location>
        <begin position="969"/>
        <end position="997"/>
    </location>
</feature>
<feature type="domain" description="C2H2-type" evidence="13">
    <location>
        <begin position="2072"/>
        <end position="2100"/>
    </location>
</feature>
<feature type="region of interest" description="Disordered" evidence="12">
    <location>
        <begin position="1906"/>
        <end position="1987"/>
    </location>
</feature>
<evidence type="ECO:0000256" key="1">
    <source>
        <dbReference type="ARBA" id="ARBA00004123"/>
    </source>
</evidence>
<feature type="domain" description="C2H2-type" evidence="13">
    <location>
        <begin position="1308"/>
        <end position="1335"/>
    </location>
</feature>
<dbReference type="FunFam" id="3.30.160.60:FF:000058">
    <property type="entry name" value="Zinc finger protein 2 homolog"/>
    <property type="match status" value="1"/>
</dbReference>
<dbReference type="GO" id="GO:0003677">
    <property type="term" value="F:DNA binding"/>
    <property type="evidence" value="ECO:0007669"/>
    <property type="project" value="UniProtKB-KW"/>
</dbReference>
<feature type="domain" description="C2H2-type" evidence="13">
    <location>
        <begin position="356"/>
        <end position="384"/>
    </location>
</feature>
<dbReference type="VEuPathDB" id="VectorBase:LLONM1_007114"/>
<dbReference type="PANTHER" id="PTHR24379:SF121">
    <property type="entry name" value="C2H2-TYPE DOMAIN-CONTAINING PROTEIN"/>
    <property type="match status" value="1"/>
</dbReference>
<feature type="domain" description="C2H2-type" evidence="13">
    <location>
        <begin position="569"/>
        <end position="597"/>
    </location>
</feature>
<keyword evidence="3" id="KW-0479">Metal-binding</keyword>
<feature type="domain" description="C2H2-type" evidence="13">
    <location>
        <begin position="854"/>
        <end position="876"/>
    </location>
</feature>
<dbReference type="FunFam" id="3.30.160.60:FF:000193">
    <property type="entry name" value="Zinc finger protein 300"/>
    <property type="match status" value="1"/>
</dbReference>
<evidence type="ECO:0000256" key="3">
    <source>
        <dbReference type="ARBA" id="ARBA00022723"/>
    </source>
</evidence>
<dbReference type="PANTHER" id="PTHR24379">
    <property type="entry name" value="KRAB AND ZINC FINGER DOMAIN-CONTAINING"/>
    <property type="match status" value="1"/>
</dbReference>
<keyword evidence="6" id="KW-0862">Zinc</keyword>
<dbReference type="EMBL" id="GITU01001120">
    <property type="protein sequence ID" value="MBC1169823.1"/>
    <property type="molecule type" value="Transcribed_RNA"/>
</dbReference>
<keyword evidence="7" id="KW-0805">Transcription regulation</keyword>
<feature type="compositionally biased region" description="Basic and acidic residues" evidence="12">
    <location>
        <begin position="251"/>
        <end position="280"/>
    </location>
</feature>
<keyword evidence="8" id="KW-0238">DNA-binding</keyword>
<feature type="domain" description="C2H2-type" evidence="13">
    <location>
        <begin position="1119"/>
        <end position="1146"/>
    </location>
</feature>
<feature type="domain" description="C2H2-type" evidence="13">
    <location>
        <begin position="1644"/>
        <end position="1666"/>
    </location>
</feature>
<feature type="compositionally biased region" description="Basic and acidic residues" evidence="12">
    <location>
        <begin position="220"/>
        <end position="232"/>
    </location>
</feature>
<evidence type="ECO:0000259" key="13">
    <source>
        <dbReference type="PROSITE" id="PS50157"/>
    </source>
</evidence>
<feature type="domain" description="C2H2-type" evidence="13">
    <location>
        <begin position="1279"/>
        <end position="1306"/>
    </location>
</feature>
<feature type="domain" description="C2H2-type" evidence="13">
    <location>
        <begin position="1245"/>
        <end position="1273"/>
    </location>
</feature>
<dbReference type="FunFam" id="3.30.160.60:FF:002343">
    <property type="entry name" value="Zinc finger protein 33A"/>
    <property type="match status" value="1"/>
</dbReference>
<feature type="domain" description="C2H2-type" evidence="13">
    <location>
        <begin position="2246"/>
        <end position="2269"/>
    </location>
</feature>
<evidence type="ECO:0000256" key="6">
    <source>
        <dbReference type="ARBA" id="ARBA00022833"/>
    </source>
</evidence>
<dbReference type="FunFam" id="3.30.160.60:FF:002388">
    <property type="entry name" value="Uncharacterized protein, isoform B"/>
    <property type="match status" value="1"/>
</dbReference>
<feature type="domain" description="C2H2-type" evidence="13">
    <location>
        <begin position="1468"/>
        <end position="1491"/>
    </location>
</feature>
<evidence type="ECO:0000256" key="7">
    <source>
        <dbReference type="ARBA" id="ARBA00023015"/>
    </source>
</evidence>
<dbReference type="PROSITE" id="PS50157">
    <property type="entry name" value="ZINC_FINGER_C2H2_2"/>
    <property type="match status" value="40"/>
</dbReference>
<feature type="domain" description="C2H2-type" evidence="13">
    <location>
        <begin position="2162"/>
        <end position="2189"/>
    </location>
</feature>
<feature type="domain" description="C2H2-type" evidence="13">
    <location>
        <begin position="1392"/>
        <end position="1422"/>
    </location>
</feature>
<dbReference type="FunFam" id="3.30.160.60:FF:000325">
    <property type="entry name" value="ZFP90 zinc finger protein"/>
    <property type="match status" value="1"/>
</dbReference>
<dbReference type="SUPFAM" id="SSF57667">
    <property type="entry name" value="beta-beta-alpha zinc fingers"/>
    <property type="match status" value="19"/>
</dbReference>
<evidence type="ECO:0000256" key="5">
    <source>
        <dbReference type="ARBA" id="ARBA00022771"/>
    </source>
</evidence>
<feature type="domain" description="C2H2-type" evidence="13">
    <location>
        <begin position="603"/>
        <end position="630"/>
    </location>
</feature>
<dbReference type="Pfam" id="PF00096">
    <property type="entry name" value="zf-C2H2"/>
    <property type="match status" value="6"/>
</dbReference>
<feature type="domain" description="C2H2-type" evidence="13">
    <location>
        <begin position="660"/>
        <end position="687"/>
    </location>
</feature>
<dbReference type="EMBL" id="AJWK01028946">
    <property type="status" value="NOT_ANNOTATED_CDS"/>
    <property type="molecule type" value="Genomic_DNA"/>
</dbReference>
<keyword evidence="5 11" id="KW-0863">Zinc-finger</keyword>